<feature type="region of interest" description="Disordered" evidence="1">
    <location>
        <begin position="1"/>
        <end position="32"/>
    </location>
</feature>
<dbReference type="EMBL" id="UINC01001664">
    <property type="protein sequence ID" value="SUZ86093.1"/>
    <property type="molecule type" value="Genomic_DNA"/>
</dbReference>
<evidence type="ECO:0000313" key="2">
    <source>
        <dbReference type="EMBL" id="SUZ86093.1"/>
    </source>
</evidence>
<organism evidence="2">
    <name type="scientific">marine metagenome</name>
    <dbReference type="NCBI Taxonomy" id="408172"/>
    <lineage>
        <taxon>unclassified sequences</taxon>
        <taxon>metagenomes</taxon>
        <taxon>ecological metagenomes</taxon>
    </lineage>
</organism>
<feature type="compositionally biased region" description="Gly residues" evidence="1">
    <location>
        <begin position="1"/>
        <end position="22"/>
    </location>
</feature>
<reference evidence="2" key="1">
    <citation type="submission" date="2018-05" db="EMBL/GenBank/DDBJ databases">
        <authorList>
            <person name="Lanie J.A."/>
            <person name="Ng W.-L."/>
            <person name="Kazmierczak K.M."/>
            <person name="Andrzejewski T.M."/>
            <person name="Davidsen T.M."/>
            <person name="Wayne K.J."/>
            <person name="Tettelin H."/>
            <person name="Glass J.I."/>
            <person name="Rusch D."/>
            <person name="Podicherti R."/>
            <person name="Tsui H.-C.T."/>
            <person name="Winkler M.E."/>
        </authorList>
    </citation>
    <scope>NUCLEOTIDE SEQUENCE</scope>
</reference>
<dbReference type="SUPFAM" id="SSF49265">
    <property type="entry name" value="Fibronectin type III"/>
    <property type="match status" value="1"/>
</dbReference>
<dbReference type="AlphaFoldDB" id="A0A381R9E7"/>
<evidence type="ECO:0008006" key="3">
    <source>
        <dbReference type="Google" id="ProtNLM"/>
    </source>
</evidence>
<proteinExistence type="predicted"/>
<dbReference type="InterPro" id="IPR036116">
    <property type="entry name" value="FN3_sf"/>
</dbReference>
<name>A0A381R9E7_9ZZZZ</name>
<dbReference type="Gene3D" id="2.60.40.10">
    <property type="entry name" value="Immunoglobulins"/>
    <property type="match status" value="2"/>
</dbReference>
<sequence length="220" mass="23257">MISCGGSGGDDGNNGGGNGGGNPPGPVAPKPATLLKPANNSECLEVDAVKFEWNKSDDTTSYTIVVKNLLNQATISQTTTSTNVEITLTKGFPYSWYVISTNTGTATATSAIWKFYLSGTPQKNHAPFPAEIVAPKPGATVNLGTVQLSWSFSDIDSGDTHTFDIYLDQKDASIVKVSNYAATKKTISVNDTGTYYWKVITKDNHGATSDSGVSTFVVIE</sequence>
<dbReference type="InterPro" id="IPR013783">
    <property type="entry name" value="Ig-like_fold"/>
</dbReference>
<protein>
    <recommendedName>
        <fullName evidence="3">Fibronectin type-III domain-containing protein</fullName>
    </recommendedName>
</protein>
<evidence type="ECO:0000256" key="1">
    <source>
        <dbReference type="SAM" id="MobiDB-lite"/>
    </source>
</evidence>
<accession>A0A381R9E7</accession>
<gene>
    <name evidence="2" type="ORF">METZ01_LOCUS38947</name>
</gene>